<dbReference type="RefSeq" id="WP_165030467.1">
    <property type="nucleotide sequence ID" value="NZ_JAAKZF010000029.1"/>
</dbReference>
<feature type="domain" description="FAD dependent oxidoreductase" evidence="2">
    <location>
        <begin position="8"/>
        <end position="345"/>
    </location>
</feature>
<accession>A0A6G4WEM7</accession>
<dbReference type="InterPro" id="IPR036188">
    <property type="entry name" value="FAD/NAD-bd_sf"/>
</dbReference>
<dbReference type="EMBL" id="JAAKZF010000029">
    <property type="protein sequence ID" value="NGO53265.1"/>
    <property type="molecule type" value="Genomic_DNA"/>
</dbReference>
<keyword evidence="4" id="KW-1185">Reference proteome</keyword>
<dbReference type="GO" id="GO:0016491">
    <property type="term" value="F:oxidoreductase activity"/>
    <property type="evidence" value="ECO:0007669"/>
    <property type="project" value="UniProtKB-KW"/>
</dbReference>
<keyword evidence="1" id="KW-0560">Oxidoreductase</keyword>
<evidence type="ECO:0000259" key="2">
    <source>
        <dbReference type="Pfam" id="PF01266"/>
    </source>
</evidence>
<dbReference type="GO" id="GO:0005737">
    <property type="term" value="C:cytoplasm"/>
    <property type="evidence" value="ECO:0007669"/>
    <property type="project" value="TreeGrafter"/>
</dbReference>
<comment type="caution">
    <text evidence="3">The sequence shown here is derived from an EMBL/GenBank/DDBJ whole genome shotgun (WGS) entry which is preliminary data.</text>
</comment>
<dbReference type="SUPFAM" id="SSF51905">
    <property type="entry name" value="FAD/NAD(P)-binding domain"/>
    <property type="match status" value="1"/>
</dbReference>
<dbReference type="InterPro" id="IPR006076">
    <property type="entry name" value="FAD-dep_OxRdtase"/>
</dbReference>
<gene>
    <name evidence="3" type="ORF">G6N73_19180</name>
</gene>
<dbReference type="PANTHER" id="PTHR13847">
    <property type="entry name" value="SARCOSINE DEHYDROGENASE-RELATED"/>
    <property type="match status" value="1"/>
</dbReference>
<evidence type="ECO:0000313" key="4">
    <source>
        <dbReference type="Proteomes" id="UP001642900"/>
    </source>
</evidence>
<sequence>MQDEIRADIAIVGAGIAGAGVAAALAQNFKVVLIEQESRPGHHTTGRSAAIFIQNYGNQTIRALSRASAPLFEDADKDLFPNPLLSPRGMLNIADAEGMSHHAELLAGSEGLREISVAEALALVPALRAERILAASYEEDARDIDVAALHQGWLKAAKMAGAKVLTDCALERAEYAGGVWSIETSNARIIAKTIVNAAGAWADDVAKKCGVAPIGVTPTRRSIAVLPAPAAYDTRHWPLVGDAADTWYMKPDGARLLVSPADEDPVEPHDAFVDDMVLAEGLHRFEQAMVFPVTHVERSWAGLRTFAPDRTPVAGFDRTADGFFWLAGQGGYGIQTAPALSWLAGQMIRRAGLPAEMEALAPALSPDRFR</sequence>
<name>A0A6G4WEM7_9HYPH</name>
<dbReference type="Proteomes" id="UP001642900">
    <property type="component" value="Unassembled WGS sequence"/>
</dbReference>
<evidence type="ECO:0000256" key="1">
    <source>
        <dbReference type="ARBA" id="ARBA00023002"/>
    </source>
</evidence>
<dbReference type="Pfam" id="PF01266">
    <property type="entry name" value="DAO"/>
    <property type="match status" value="1"/>
</dbReference>
<dbReference type="PANTHER" id="PTHR13847:SF287">
    <property type="entry name" value="FAD-DEPENDENT OXIDOREDUCTASE DOMAIN-CONTAINING PROTEIN 1"/>
    <property type="match status" value="1"/>
</dbReference>
<proteinExistence type="predicted"/>
<dbReference type="AlphaFoldDB" id="A0A6G4WEM7"/>
<organism evidence="3 4">
    <name type="scientific">Allomesorhizobium camelthorni</name>
    <dbReference type="NCBI Taxonomy" id="475069"/>
    <lineage>
        <taxon>Bacteria</taxon>
        <taxon>Pseudomonadati</taxon>
        <taxon>Pseudomonadota</taxon>
        <taxon>Alphaproteobacteria</taxon>
        <taxon>Hyphomicrobiales</taxon>
        <taxon>Phyllobacteriaceae</taxon>
        <taxon>Allomesorhizobium</taxon>
    </lineage>
</organism>
<protein>
    <submittedName>
        <fullName evidence="3">FAD-binding oxidoreductase</fullName>
    </submittedName>
</protein>
<dbReference type="Gene3D" id="3.50.50.60">
    <property type="entry name" value="FAD/NAD(P)-binding domain"/>
    <property type="match status" value="1"/>
</dbReference>
<dbReference type="Gene3D" id="3.30.9.10">
    <property type="entry name" value="D-Amino Acid Oxidase, subunit A, domain 2"/>
    <property type="match status" value="1"/>
</dbReference>
<evidence type="ECO:0000313" key="3">
    <source>
        <dbReference type="EMBL" id="NGO53265.1"/>
    </source>
</evidence>
<reference evidence="3 4" key="1">
    <citation type="submission" date="2020-02" db="EMBL/GenBank/DDBJ databases">
        <title>Genome sequence of strain CCNWXJ40-4.</title>
        <authorList>
            <person name="Gao J."/>
            <person name="Sun J."/>
        </authorList>
    </citation>
    <scope>NUCLEOTIDE SEQUENCE [LARGE SCALE GENOMIC DNA]</scope>
    <source>
        <strain evidence="3 4">CCNWXJ 40-4</strain>
    </source>
</reference>